<dbReference type="GO" id="GO:0016423">
    <property type="term" value="F:tRNA (guanine) methyltransferase activity"/>
    <property type="evidence" value="ECO:0007669"/>
    <property type="project" value="TreeGrafter"/>
</dbReference>
<dbReference type="Gene3D" id="3.40.50.150">
    <property type="entry name" value="Vaccinia Virus protein VP39"/>
    <property type="match status" value="1"/>
</dbReference>
<gene>
    <name evidence="2" type="ORF">DFP97_112193</name>
</gene>
<sequence length="305" mass="34096">MFIYTYASHEDEASLCELELRTLFGQKVGGGIIISSCGLSVDRSPFIKRRIKVMLEANSLEELALKLTSIELDEKTFKVLFTSGDEPFSYEERRLLERTAGAAIKGKADMRKPERLFGLTKLNGIWHFGLCEENGAIWLKHQNKPQNYSTALPTRAARAIVNIAAGQEDQGIRMIDPCCGMGTVLIEAMSMGMDIEGVDLNPLAVRGARVNLAHFGYPDRVKLGDMRQLETNYDAAIVDMPYNLCSVLPEDEQLAMLESVRRLAKRAVIVTTEPIGRQLELAAWRIIDFTTLSKASFTRYITVVE</sequence>
<dbReference type="PANTHER" id="PTHR14911">
    <property type="entry name" value="THUMP DOMAIN-CONTAINING"/>
    <property type="match status" value="1"/>
</dbReference>
<keyword evidence="3" id="KW-1185">Reference proteome</keyword>
<dbReference type="SUPFAM" id="SSF53335">
    <property type="entry name" value="S-adenosyl-L-methionine-dependent methyltransferases"/>
    <property type="match status" value="1"/>
</dbReference>
<dbReference type="InterPro" id="IPR000241">
    <property type="entry name" value="RlmKL-like_Mtase"/>
</dbReference>
<proteinExistence type="predicted"/>
<comment type="caution">
    <text evidence="2">The sequence shown here is derived from an EMBL/GenBank/DDBJ whole genome shotgun (WGS) entry which is preliminary data.</text>
</comment>
<dbReference type="GO" id="GO:0030488">
    <property type="term" value="P:tRNA methylation"/>
    <property type="evidence" value="ECO:0007669"/>
    <property type="project" value="TreeGrafter"/>
</dbReference>
<feature type="domain" description="Ribosomal RNA large subunit methyltransferase K/L-like methyltransferase" evidence="1">
    <location>
        <begin position="144"/>
        <end position="243"/>
    </location>
</feature>
<dbReference type="InterPro" id="IPR029063">
    <property type="entry name" value="SAM-dependent_MTases_sf"/>
</dbReference>
<dbReference type="CDD" id="cd02440">
    <property type="entry name" value="AdoMet_MTases"/>
    <property type="match status" value="1"/>
</dbReference>
<dbReference type="AlphaFoldDB" id="A0A368VRN6"/>
<evidence type="ECO:0000313" key="2">
    <source>
        <dbReference type="EMBL" id="RCW44327.1"/>
    </source>
</evidence>
<organism evidence="2 3">
    <name type="scientific">Paenibacillus prosopidis</name>
    <dbReference type="NCBI Taxonomy" id="630520"/>
    <lineage>
        <taxon>Bacteria</taxon>
        <taxon>Bacillati</taxon>
        <taxon>Bacillota</taxon>
        <taxon>Bacilli</taxon>
        <taxon>Bacillales</taxon>
        <taxon>Paenibacillaceae</taxon>
        <taxon>Paenibacillus</taxon>
    </lineage>
</organism>
<dbReference type="PANTHER" id="PTHR14911:SF13">
    <property type="entry name" value="TRNA (GUANINE(6)-N2)-METHYLTRANSFERASE THUMP3"/>
    <property type="match status" value="1"/>
</dbReference>
<reference evidence="2 3" key="1">
    <citation type="submission" date="2018-07" db="EMBL/GenBank/DDBJ databases">
        <title>Genomic Encyclopedia of Type Strains, Phase III (KMG-III): the genomes of soil and plant-associated and newly described type strains.</title>
        <authorList>
            <person name="Whitman W."/>
        </authorList>
    </citation>
    <scope>NUCLEOTIDE SEQUENCE [LARGE SCALE GENOMIC DNA]</scope>
    <source>
        <strain evidence="2 3">CECT 7506</strain>
    </source>
</reference>
<keyword evidence="2" id="KW-0808">Transferase</keyword>
<evidence type="ECO:0000313" key="3">
    <source>
        <dbReference type="Proteomes" id="UP000252415"/>
    </source>
</evidence>
<name>A0A368VRN6_9BACL</name>
<protein>
    <submittedName>
        <fullName evidence="2">tRNA G10 N-methylase Trm11</fullName>
    </submittedName>
</protein>
<accession>A0A368VRN6</accession>
<dbReference type="Proteomes" id="UP000252415">
    <property type="component" value="Unassembled WGS sequence"/>
</dbReference>
<evidence type="ECO:0000259" key="1">
    <source>
        <dbReference type="Pfam" id="PF01170"/>
    </source>
</evidence>
<dbReference type="RefSeq" id="WP_114381867.1">
    <property type="nucleotide sequence ID" value="NZ_QPJD01000012.1"/>
</dbReference>
<dbReference type="OrthoDB" id="9791556at2"/>
<dbReference type="EMBL" id="QPJD01000012">
    <property type="protein sequence ID" value="RCW44327.1"/>
    <property type="molecule type" value="Genomic_DNA"/>
</dbReference>
<dbReference type="Pfam" id="PF01170">
    <property type="entry name" value="UPF0020"/>
    <property type="match status" value="1"/>
</dbReference>
<keyword evidence="2" id="KW-0489">Methyltransferase</keyword>